<keyword evidence="4" id="KW-1185">Reference proteome</keyword>
<gene>
    <name evidence="3" type="ORF">DLJ53_10595</name>
</gene>
<dbReference type="EMBL" id="QHHQ01000002">
    <property type="protein sequence ID" value="RAI01845.1"/>
    <property type="molecule type" value="Genomic_DNA"/>
</dbReference>
<comment type="caution">
    <text evidence="3">The sequence shown here is derived from an EMBL/GenBank/DDBJ whole genome shotgun (WGS) entry which is preliminary data.</text>
</comment>
<dbReference type="AlphaFoldDB" id="A0A8B2NPN1"/>
<accession>A0A8B2NPN1</accession>
<feature type="signal peptide" evidence="2">
    <location>
        <begin position="1"/>
        <end position="43"/>
    </location>
</feature>
<dbReference type="Gene3D" id="3.40.190.10">
    <property type="entry name" value="Periplasmic binding protein-like II"/>
    <property type="match status" value="2"/>
</dbReference>
<organism evidence="3 4">
    <name type="scientific">Acuticoccus sediminis</name>
    <dbReference type="NCBI Taxonomy" id="2184697"/>
    <lineage>
        <taxon>Bacteria</taxon>
        <taxon>Pseudomonadati</taxon>
        <taxon>Pseudomonadota</taxon>
        <taxon>Alphaproteobacteria</taxon>
        <taxon>Hyphomicrobiales</taxon>
        <taxon>Amorphaceae</taxon>
        <taxon>Acuticoccus</taxon>
    </lineage>
</organism>
<dbReference type="PANTHER" id="PTHR30006:SF25">
    <property type="entry name" value="PHOSPHOGLYCERATE TRANSPORT REGULATORY PROTEIN PGTC"/>
    <property type="match status" value="1"/>
</dbReference>
<sequence length="387" mass="42535">MTERQAITVAAKGETPMTFRSRSWTRVAAGACLVLGAAVSAHAQDVPSYYPDDYQTIVDASRNEGQLLIYSNMAQYNWAPVIEGFNKLYPWIEVSTLDLDSDEVFTRYYAENNSGAKTAGLMVSATVDGWQTFMKGDNALDYTSAEAEHVPDWSMPVANLYTVSTDPMVIVYNKLTVPEAQRPKGISDLARIVEETGDAMRGKLTTYNAAQTSFGSAIDLVYLREHGEEGWATFETIGPLTRAESSSGPMLAKLGAGEYSVGYFISGIVFFPKLENATTARLLGWNFIADGTPLFMRQMAIPKGSSAPASAKLMLDFILSQDGQTAFGIGGLTPYREGVKKEDVAFYTYDAIREEIGEENILLIDYDEGLVADDAFLDQWRSTFKPK</sequence>
<dbReference type="GO" id="GO:0030288">
    <property type="term" value="C:outer membrane-bounded periplasmic space"/>
    <property type="evidence" value="ECO:0007669"/>
    <property type="project" value="TreeGrafter"/>
</dbReference>
<keyword evidence="1 2" id="KW-0732">Signal</keyword>
<dbReference type="SUPFAM" id="SSF53850">
    <property type="entry name" value="Periplasmic binding protein-like II"/>
    <property type="match status" value="1"/>
</dbReference>
<proteinExistence type="predicted"/>
<evidence type="ECO:0000313" key="4">
    <source>
        <dbReference type="Proteomes" id="UP000249590"/>
    </source>
</evidence>
<evidence type="ECO:0000256" key="2">
    <source>
        <dbReference type="SAM" id="SignalP"/>
    </source>
</evidence>
<evidence type="ECO:0000313" key="3">
    <source>
        <dbReference type="EMBL" id="RAI01845.1"/>
    </source>
</evidence>
<dbReference type="Proteomes" id="UP000249590">
    <property type="component" value="Unassembled WGS sequence"/>
</dbReference>
<name>A0A8B2NPN1_9HYPH</name>
<feature type="chain" id="PRO_5032580252" evidence="2">
    <location>
        <begin position="44"/>
        <end position="387"/>
    </location>
</feature>
<dbReference type="PANTHER" id="PTHR30006">
    <property type="entry name" value="THIAMINE-BINDING PERIPLASMIC PROTEIN-RELATED"/>
    <property type="match status" value="1"/>
</dbReference>
<evidence type="ECO:0000256" key="1">
    <source>
        <dbReference type="ARBA" id="ARBA00022729"/>
    </source>
</evidence>
<reference evidence="3 4" key="1">
    <citation type="submission" date="2018-05" db="EMBL/GenBank/DDBJ databases">
        <title>Acuticoccus sediminis sp. nov., isolated from deep-sea sediment of Indian Ocean.</title>
        <authorList>
            <person name="Liu X."/>
            <person name="Lai Q."/>
            <person name="Du Y."/>
            <person name="Sun F."/>
            <person name="Zhang X."/>
            <person name="Wang S."/>
            <person name="Shao Z."/>
        </authorList>
    </citation>
    <scope>NUCLEOTIDE SEQUENCE [LARGE SCALE GENOMIC DNA]</scope>
    <source>
        <strain evidence="3 4">PTG4-2</strain>
    </source>
</reference>
<protein>
    <submittedName>
        <fullName evidence="3">ABC transporter substrate-binding protein</fullName>
    </submittedName>
</protein>